<accession>A0A450VZR5</accession>
<proteinExistence type="predicted"/>
<reference evidence="3" key="1">
    <citation type="submission" date="2019-02" db="EMBL/GenBank/DDBJ databases">
        <authorList>
            <person name="Gruber-Vodicka R. H."/>
            <person name="Seah K. B. B."/>
        </authorList>
    </citation>
    <scope>NUCLEOTIDE SEQUENCE</scope>
    <source>
        <strain evidence="3">BECK_S313</strain>
    </source>
</reference>
<dbReference type="AlphaFoldDB" id="A0A450VZR5"/>
<dbReference type="EMBL" id="CAADFK010000013">
    <property type="protein sequence ID" value="VFK10250.1"/>
    <property type="molecule type" value="Genomic_DNA"/>
</dbReference>
<feature type="region of interest" description="Disordered" evidence="1">
    <location>
        <begin position="79"/>
        <end position="114"/>
    </location>
</feature>
<feature type="compositionally biased region" description="Basic and acidic residues" evidence="1">
    <location>
        <begin position="105"/>
        <end position="114"/>
    </location>
</feature>
<evidence type="ECO:0000256" key="1">
    <source>
        <dbReference type="SAM" id="MobiDB-lite"/>
    </source>
</evidence>
<feature type="transmembrane region" description="Helical" evidence="2">
    <location>
        <begin position="25"/>
        <end position="45"/>
    </location>
</feature>
<organism evidence="3">
    <name type="scientific">Candidatus Kentrum sp. LPFa</name>
    <dbReference type="NCBI Taxonomy" id="2126335"/>
    <lineage>
        <taxon>Bacteria</taxon>
        <taxon>Pseudomonadati</taxon>
        <taxon>Pseudomonadota</taxon>
        <taxon>Gammaproteobacteria</taxon>
        <taxon>Candidatus Kentrum</taxon>
    </lineage>
</organism>
<evidence type="ECO:0000256" key="2">
    <source>
        <dbReference type="SAM" id="Phobius"/>
    </source>
</evidence>
<name>A0A450VZR5_9GAMM</name>
<sequence length="246" mass="27910">MARRFVLISWILNIFRGLRENIQDIAAFIAVISFFTALMGFIIQFDVLGDYSRVLCEWRISKDEYSMLTDSARLETDGQSRAKPMILQPSPTLSSAERTIGTDATDSKDNRSLNDDGFGDASITSLKENDSVTAVPEYLAGKCKDVPEGIYLWIATRKYNNQFYHPQPGPISNGCDNEWEGVAYIGESVDRNVGDKFEIHLIGTGVEGNIIIRNYITRENHIHKWPGMFWLPIDSITYRKLTVTRK</sequence>
<keyword evidence="2" id="KW-0812">Transmembrane</keyword>
<gene>
    <name evidence="3" type="ORF">BECKLPF1236B_GA0070989_101317</name>
</gene>
<keyword evidence="2" id="KW-0472">Membrane</keyword>
<protein>
    <submittedName>
        <fullName evidence="3">Uncharacterized protein</fullName>
    </submittedName>
</protein>
<evidence type="ECO:0000313" key="3">
    <source>
        <dbReference type="EMBL" id="VFK10250.1"/>
    </source>
</evidence>
<keyword evidence="2" id="KW-1133">Transmembrane helix</keyword>